<name>A0ABT6Z5N6_9BACT</name>
<protein>
    <submittedName>
        <fullName evidence="2">Antibiotic biosynthesis monooxygenase</fullName>
    </submittedName>
</protein>
<dbReference type="PROSITE" id="PS51725">
    <property type="entry name" value="ABM"/>
    <property type="match status" value="2"/>
</dbReference>
<comment type="caution">
    <text evidence="2">The sequence shown here is derived from an EMBL/GenBank/DDBJ whole genome shotgun (WGS) entry which is preliminary data.</text>
</comment>
<dbReference type="InterPro" id="IPR050744">
    <property type="entry name" value="AI-2_Isomerase_LsrG"/>
</dbReference>
<evidence type="ECO:0000313" key="3">
    <source>
        <dbReference type="Proteomes" id="UP001225761"/>
    </source>
</evidence>
<dbReference type="RefSeq" id="WP_283382747.1">
    <property type="nucleotide sequence ID" value="NZ_JASHIE010000013.1"/>
</dbReference>
<sequence>MKTLHNISSQVKILVLMTCTFLTFNHIILGQKLNQKSGEIAKITRFQVKQEYVEQFKNQINDYVKLSLSKDANIMAEGYFEETAPNTLWLFERWKSREAFEKASNSKEGISELSKKALIESIREIFVKDLEPISKNQWRKTSSLSDKQLTIILFVDAKIGSASKFKKVYHQAMPKFRSEAGVVNYQLSQLESDKSQFVTFEKFRSKEAFQYHLNFPPIQPVIDFLNTSIKKQPFQDGLHTLIEFTPLTRQ</sequence>
<dbReference type="InterPro" id="IPR011008">
    <property type="entry name" value="Dimeric_a/b-barrel"/>
</dbReference>
<dbReference type="InterPro" id="IPR007138">
    <property type="entry name" value="ABM_dom"/>
</dbReference>
<accession>A0ABT6Z5N6</accession>
<dbReference type="SUPFAM" id="SSF54909">
    <property type="entry name" value="Dimeric alpha+beta barrel"/>
    <property type="match status" value="2"/>
</dbReference>
<dbReference type="Pfam" id="PF03992">
    <property type="entry name" value="ABM"/>
    <property type="match status" value="2"/>
</dbReference>
<dbReference type="EMBL" id="JASHIE010000013">
    <property type="protein sequence ID" value="MDI9876437.1"/>
    <property type="molecule type" value="Genomic_DNA"/>
</dbReference>
<evidence type="ECO:0000259" key="1">
    <source>
        <dbReference type="PROSITE" id="PS51725"/>
    </source>
</evidence>
<feature type="domain" description="ABM" evidence="1">
    <location>
        <begin position="40"/>
        <end position="134"/>
    </location>
</feature>
<dbReference type="Proteomes" id="UP001225761">
    <property type="component" value="Unassembled WGS sequence"/>
</dbReference>
<reference evidence="2 3" key="1">
    <citation type="submission" date="2023-05" db="EMBL/GenBank/DDBJ databases">
        <title>Novel species of genus Flectobacillus isolated from stream in China.</title>
        <authorList>
            <person name="Lu H."/>
        </authorList>
    </citation>
    <scope>NUCLEOTIDE SEQUENCE [LARGE SCALE GENOMIC DNA]</scope>
    <source>
        <strain evidence="2 3">LFS242W</strain>
    </source>
</reference>
<keyword evidence="2" id="KW-0560">Oxidoreductase</keyword>
<gene>
    <name evidence="2" type="ORF">QM481_17995</name>
</gene>
<keyword evidence="2" id="KW-0503">Monooxygenase</keyword>
<evidence type="ECO:0000313" key="2">
    <source>
        <dbReference type="EMBL" id="MDI9876437.1"/>
    </source>
</evidence>
<feature type="domain" description="ABM" evidence="1">
    <location>
        <begin position="149"/>
        <end position="244"/>
    </location>
</feature>
<organism evidence="2 3">
    <name type="scientific">Flectobacillus rivi</name>
    <dbReference type="NCBI Taxonomy" id="2984209"/>
    <lineage>
        <taxon>Bacteria</taxon>
        <taxon>Pseudomonadati</taxon>
        <taxon>Bacteroidota</taxon>
        <taxon>Cytophagia</taxon>
        <taxon>Cytophagales</taxon>
        <taxon>Flectobacillaceae</taxon>
        <taxon>Flectobacillus</taxon>
    </lineage>
</organism>
<proteinExistence type="predicted"/>
<dbReference type="PANTHER" id="PTHR33336:SF15">
    <property type="entry name" value="ABM DOMAIN-CONTAINING PROTEIN"/>
    <property type="match status" value="1"/>
</dbReference>
<keyword evidence="3" id="KW-1185">Reference proteome</keyword>
<dbReference type="GO" id="GO:0004497">
    <property type="term" value="F:monooxygenase activity"/>
    <property type="evidence" value="ECO:0007669"/>
    <property type="project" value="UniProtKB-KW"/>
</dbReference>
<dbReference type="PANTHER" id="PTHR33336">
    <property type="entry name" value="QUINOL MONOOXYGENASE YGIN-RELATED"/>
    <property type="match status" value="1"/>
</dbReference>
<dbReference type="Gene3D" id="3.30.70.100">
    <property type="match status" value="2"/>
</dbReference>